<dbReference type="InterPro" id="IPR022791">
    <property type="entry name" value="L-PG_synthase/AglD"/>
</dbReference>
<comment type="subcellular location">
    <subcellularLocation>
        <location evidence="1">Cell membrane</location>
        <topology evidence="1">Multi-pass membrane protein</topology>
    </subcellularLocation>
</comment>
<reference evidence="8" key="1">
    <citation type="submission" date="2024-05" db="EMBL/GenBank/DDBJ databases">
        <authorList>
            <person name="Bunk B."/>
            <person name="Swiderski J."/>
            <person name="Sproer C."/>
            <person name="Thiel V."/>
        </authorList>
    </citation>
    <scope>NUCLEOTIDE SEQUENCE</scope>
    <source>
        <strain evidence="8">DSM 17735</strain>
    </source>
</reference>
<organism evidence="8">
    <name type="scientific">Polaromonas hydrogenivorans</name>
    <dbReference type="NCBI Taxonomy" id="335476"/>
    <lineage>
        <taxon>Bacteria</taxon>
        <taxon>Pseudomonadati</taxon>
        <taxon>Pseudomonadota</taxon>
        <taxon>Betaproteobacteria</taxon>
        <taxon>Burkholderiales</taxon>
        <taxon>Comamonadaceae</taxon>
        <taxon>Polaromonas</taxon>
    </lineage>
</organism>
<evidence type="ECO:0000256" key="6">
    <source>
        <dbReference type="SAM" id="MobiDB-lite"/>
    </source>
</evidence>
<feature type="transmembrane region" description="Helical" evidence="7">
    <location>
        <begin position="229"/>
        <end position="250"/>
    </location>
</feature>
<evidence type="ECO:0000313" key="8">
    <source>
        <dbReference type="EMBL" id="XBP70277.1"/>
    </source>
</evidence>
<dbReference type="AlphaFoldDB" id="A0AAU7LRN2"/>
<feature type="transmembrane region" description="Helical" evidence="7">
    <location>
        <begin position="307"/>
        <end position="324"/>
    </location>
</feature>
<accession>A0AAU7LRN2</accession>
<sequence>MTPDSRILPRPAPSGSEPGARRKLTDRPWWPWLRRGATTVFFGLVGYLLVSQARTIEWGRVLSSLQDYPLSASWGAVALAAASYLLYSCFDLLGRHYTGHTLRAPTVMLLTFVSYAFNLNLGSVVGGIAFRYRLYSRLGLALGTITRVTSFSMLANWMGYLLLAGLVFSLKPPALPGSWQIDASQLRLTGLALLALALAYLGACAFSRQRTLRLRGHDIELPSLKLASLQMGMGAGNWLLMSGIVFILLLQRIDFFSVASVLLLAAIAGVITHIPGNLGVLEAVFVALLSQRMPRHELLAGLVAYRVVYYLLPLLVAAVIYLVMEARAKKPGRPGAALKP</sequence>
<gene>
    <name evidence="8" type="ORF">ABLV49_00095</name>
</gene>
<feature type="transmembrane region" description="Helical" evidence="7">
    <location>
        <begin position="70"/>
        <end position="94"/>
    </location>
</feature>
<feature type="region of interest" description="Disordered" evidence="6">
    <location>
        <begin position="1"/>
        <end position="22"/>
    </location>
</feature>
<evidence type="ECO:0000256" key="5">
    <source>
        <dbReference type="ARBA" id="ARBA00023136"/>
    </source>
</evidence>
<feature type="transmembrane region" description="Helical" evidence="7">
    <location>
        <begin position="32"/>
        <end position="50"/>
    </location>
</feature>
<keyword evidence="2" id="KW-1003">Cell membrane</keyword>
<feature type="transmembrane region" description="Helical" evidence="7">
    <location>
        <begin position="106"/>
        <end position="130"/>
    </location>
</feature>
<dbReference type="PANTHER" id="PTHR39087">
    <property type="entry name" value="UPF0104 MEMBRANE PROTEIN MJ1595"/>
    <property type="match status" value="1"/>
</dbReference>
<keyword evidence="4 7" id="KW-1133">Transmembrane helix</keyword>
<protein>
    <submittedName>
        <fullName evidence="8">Lysylphosphatidylglycerol synthase domain-containing protein</fullName>
    </submittedName>
</protein>
<dbReference type="RefSeq" id="WP_349279517.1">
    <property type="nucleotide sequence ID" value="NZ_CBCSCU010000005.1"/>
</dbReference>
<feature type="transmembrane region" description="Helical" evidence="7">
    <location>
        <begin position="191"/>
        <end position="209"/>
    </location>
</feature>
<evidence type="ECO:0000256" key="4">
    <source>
        <dbReference type="ARBA" id="ARBA00022989"/>
    </source>
</evidence>
<dbReference type="GO" id="GO:0005886">
    <property type="term" value="C:plasma membrane"/>
    <property type="evidence" value="ECO:0007669"/>
    <property type="project" value="UniProtKB-SubCell"/>
</dbReference>
<feature type="transmembrane region" description="Helical" evidence="7">
    <location>
        <begin position="262"/>
        <end position="287"/>
    </location>
</feature>
<feature type="transmembrane region" description="Helical" evidence="7">
    <location>
        <begin position="150"/>
        <end position="170"/>
    </location>
</feature>
<evidence type="ECO:0000256" key="2">
    <source>
        <dbReference type="ARBA" id="ARBA00022475"/>
    </source>
</evidence>
<evidence type="ECO:0000256" key="1">
    <source>
        <dbReference type="ARBA" id="ARBA00004651"/>
    </source>
</evidence>
<proteinExistence type="predicted"/>
<dbReference type="Pfam" id="PF03706">
    <property type="entry name" value="LPG_synthase_TM"/>
    <property type="match status" value="1"/>
</dbReference>
<dbReference type="EMBL" id="CP157675">
    <property type="protein sequence ID" value="XBP70277.1"/>
    <property type="molecule type" value="Genomic_DNA"/>
</dbReference>
<evidence type="ECO:0000256" key="7">
    <source>
        <dbReference type="SAM" id="Phobius"/>
    </source>
</evidence>
<evidence type="ECO:0000256" key="3">
    <source>
        <dbReference type="ARBA" id="ARBA00022692"/>
    </source>
</evidence>
<name>A0AAU7LRN2_9BURK</name>
<keyword evidence="5 7" id="KW-0472">Membrane</keyword>
<keyword evidence="3 7" id="KW-0812">Transmembrane</keyword>
<dbReference type="PANTHER" id="PTHR39087:SF2">
    <property type="entry name" value="UPF0104 MEMBRANE PROTEIN MJ1595"/>
    <property type="match status" value="1"/>
</dbReference>